<evidence type="ECO:0000256" key="1">
    <source>
        <dbReference type="ARBA" id="ARBA00022603"/>
    </source>
</evidence>
<keyword evidence="3" id="KW-0949">S-adenosyl-L-methionine</keyword>
<evidence type="ECO:0000313" key="5">
    <source>
        <dbReference type="EMBL" id="STU50206.1"/>
    </source>
</evidence>
<comment type="similarity">
    <text evidence="4">Belongs to the MT-A70-like family.</text>
</comment>
<dbReference type="PANTHER" id="PTHR12829:SF7">
    <property type="entry name" value="N6-ADENOSINE-METHYLTRANSFERASE CATALYTIC SUBUNIT"/>
    <property type="match status" value="1"/>
</dbReference>
<accession>A0A378AC22</accession>
<dbReference type="InterPro" id="IPR002052">
    <property type="entry name" value="DNA_methylase_N6_adenine_CS"/>
</dbReference>
<dbReference type="SUPFAM" id="SSF53335">
    <property type="entry name" value="S-adenosyl-L-methionine-dependent methyltransferases"/>
    <property type="match status" value="1"/>
</dbReference>
<evidence type="ECO:0000256" key="2">
    <source>
        <dbReference type="ARBA" id="ARBA00022679"/>
    </source>
</evidence>
<evidence type="ECO:0000313" key="7">
    <source>
        <dbReference type="Proteomes" id="UP000254141"/>
    </source>
</evidence>
<dbReference type="Pfam" id="PF05063">
    <property type="entry name" value="MT-A70"/>
    <property type="match status" value="1"/>
</dbReference>
<reference evidence="7 8" key="1">
    <citation type="submission" date="2018-06" db="EMBL/GenBank/DDBJ databases">
        <authorList>
            <consortium name="Pathogen Informatics"/>
            <person name="Doyle S."/>
        </authorList>
    </citation>
    <scope>NUCLEOTIDE SEQUENCE [LARGE SCALE GENOMIC DNA]</scope>
    <source>
        <strain evidence="5 7">NCTC5051</strain>
        <strain evidence="6 8">NCTC5053</strain>
    </source>
</reference>
<dbReference type="REBASE" id="380101">
    <property type="entry name" value="M.Kpn5053ORF1784P"/>
</dbReference>
<dbReference type="EMBL" id="UGMN01000004">
    <property type="protein sequence ID" value="STV05139.1"/>
    <property type="molecule type" value="Genomic_DNA"/>
</dbReference>
<name>A0A378AC22_KLEPN</name>
<dbReference type="PROSITE" id="PS51143">
    <property type="entry name" value="MT_A70"/>
    <property type="match status" value="1"/>
</dbReference>
<dbReference type="InterPro" id="IPR029063">
    <property type="entry name" value="SAM-dependent_MTases_sf"/>
</dbReference>
<evidence type="ECO:0000256" key="3">
    <source>
        <dbReference type="ARBA" id="ARBA00022691"/>
    </source>
</evidence>
<dbReference type="GO" id="GO:0032259">
    <property type="term" value="P:methylation"/>
    <property type="evidence" value="ECO:0007669"/>
    <property type="project" value="UniProtKB-KW"/>
</dbReference>
<gene>
    <name evidence="5" type="ORF">NCTC5051_01940</name>
    <name evidence="6" type="ORF">NCTC5053_01784</name>
</gene>
<dbReference type="PROSITE" id="PS00092">
    <property type="entry name" value="N6_MTASE"/>
    <property type="match status" value="1"/>
</dbReference>
<sequence length="214" mass="24769">MSYQLIYVDPPWDYKNKVSNGSASEHYPTMKLEDIKRIPVWEVAAKDAVLAMWYTGTHTEEAIELAQAWGFRVRTMKGFTWVKLNQYAERRFNMALESGELMDFSDLLAMLNNETRMNGGNYTRANTEDLLIATRGIGLERVNASIKQVVYTCLGEHSEKPWEVRHRLGLLYGDVRRVELFARDSWPGWDRWGNQCNNSFEIIPGRILNNEVKG</sequence>
<organism evidence="6 8">
    <name type="scientific">Klebsiella pneumoniae</name>
    <dbReference type="NCBI Taxonomy" id="573"/>
    <lineage>
        <taxon>Bacteria</taxon>
        <taxon>Pseudomonadati</taxon>
        <taxon>Pseudomonadota</taxon>
        <taxon>Gammaproteobacteria</taxon>
        <taxon>Enterobacterales</taxon>
        <taxon>Enterobacteriaceae</taxon>
        <taxon>Klebsiella/Raoultella group</taxon>
        <taxon>Klebsiella</taxon>
        <taxon>Klebsiella pneumoniae complex</taxon>
    </lineage>
</organism>
<dbReference type="InterPro" id="IPR007757">
    <property type="entry name" value="MT-A70-like"/>
</dbReference>
<dbReference type="GO" id="GO:0008168">
    <property type="term" value="F:methyltransferase activity"/>
    <property type="evidence" value="ECO:0007669"/>
    <property type="project" value="UniProtKB-KW"/>
</dbReference>
<protein>
    <submittedName>
        <fullName evidence="6">MT-A70 family protein</fullName>
    </submittedName>
</protein>
<keyword evidence="1" id="KW-0489">Methyltransferase</keyword>
<dbReference type="PANTHER" id="PTHR12829">
    <property type="entry name" value="N6-ADENOSINE-METHYLTRANSFERASE"/>
    <property type="match status" value="1"/>
</dbReference>
<evidence type="ECO:0000256" key="4">
    <source>
        <dbReference type="PROSITE-ProRule" id="PRU00489"/>
    </source>
</evidence>
<dbReference type="AlphaFoldDB" id="A0A378AC22"/>
<dbReference type="GO" id="GO:0003676">
    <property type="term" value="F:nucleic acid binding"/>
    <property type="evidence" value="ECO:0007669"/>
    <property type="project" value="InterPro"/>
</dbReference>
<proteinExistence type="inferred from homology"/>
<evidence type="ECO:0000313" key="8">
    <source>
        <dbReference type="Proteomes" id="UP000254387"/>
    </source>
</evidence>
<dbReference type="Proteomes" id="UP000254387">
    <property type="component" value="Unassembled WGS sequence"/>
</dbReference>
<evidence type="ECO:0000313" key="6">
    <source>
        <dbReference type="EMBL" id="STV05139.1"/>
    </source>
</evidence>
<dbReference type="EMBL" id="UGLU01000001">
    <property type="protein sequence ID" value="STU50206.1"/>
    <property type="molecule type" value="Genomic_DNA"/>
</dbReference>
<dbReference type="Proteomes" id="UP000254141">
    <property type="component" value="Unassembled WGS sequence"/>
</dbReference>
<keyword evidence="2" id="KW-0808">Transferase</keyword>